<dbReference type="GO" id="GO:0015036">
    <property type="term" value="F:disulfide oxidoreductase activity"/>
    <property type="evidence" value="ECO:0007669"/>
    <property type="project" value="UniProtKB-ARBA"/>
</dbReference>
<dbReference type="InterPro" id="IPR050553">
    <property type="entry name" value="Thioredoxin_ResA/DsbE_sf"/>
</dbReference>
<dbReference type="EMBL" id="AP012547">
    <property type="protein sequence ID" value="BAO28023.1"/>
    <property type="molecule type" value="Genomic_DNA"/>
</dbReference>
<name>W0SE52_9PROT</name>
<dbReference type="PANTHER" id="PTHR42852:SF17">
    <property type="entry name" value="THIOREDOXIN-LIKE PROTEIN HI_1115"/>
    <property type="match status" value="1"/>
</dbReference>
<accession>W0SE52</accession>
<evidence type="ECO:0000256" key="1">
    <source>
        <dbReference type="ARBA" id="ARBA00023284"/>
    </source>
</evidence>
<dbReference type="GO" id="GO:0016209">
    <property type="term" value="F:antioxidant activity"/>
    <property type="evidence" value="ECO:0007669"/>
    <property type="project" value="InterPro"/>
</dbReference>
<dbReference type="KEGG" id="shd:SUTH_00205"/>
<dbReference type="InterPro" id="IPR013766">
    <property type="entry name" value="Thioredoxin_domain"/>
</dbReference>
<dbReference type="PROSITE" id="PS51352">
    <property type="entry name" value="THIOREDOXIN_2"/>
    <property type="match status" value="1"/>
</dbReference>
<evidence type="ECO:0000313" key="3">
    <source>
        <dbReference type="EMBL" id="BAO28023.1"/>
    </source>
</evidence>
<keyword evidence="4" id="KW-1185">Reference proteome</keyword>
<feature type="domain" description="Thioredoxin" evidence="2">
    <location>
        <begin position="4"/>
        <end position="157"/>
    </location>
</feature>
<organism evidence="3 4">
    <name type="scientific">Sulfuritalea hydrogenivorans sk43H</name>
    <dbReference type="NCBI Taxonomy" id="1223802"/>
    <lineage>
        <taxon>Bacteria</taxon>
        <taxon>Pseudomonadati</taxon>
        <taxon>Pseudomonadota</taxon>
        <taxon>Betaproteobacteria</taxon>
        <taxon>Nitrosomonadales</taxon>
        <taxon>Sterolibacteriaceae</taxon>
        <taxon>Sulfuritalea</taxon>
    </lineage>
</organism>
<dbReference type="CDD" id="cd02966">
    <property type="entry name" value="TlpA_like_family"/>
    <property type="match status" value="1"/>
</dbReference>
<dbReference type="InterPro" id="IPR036249">
    <property type="entry name" value="Thioredoxin-like_sf"/>
</dbReference>
<dbReference type="PANTHER" id="PTHR42852">
    <property type="entry name" value="THIOL:DISULFIDE INTERCHANGE PROTEIN DSBE"/>
    <property type="match status" value="1"/>
</dbReference>
<sequence>MLLQGPVWAAPPPALKTVTARSAPTTADPRLTQALAQHRGQPVVVNFWATWCEPCREEMPSLARLAKRWQAQGLTVLTVAVADNAKRVEEFLWEALPDQQTLAVLHDREQTISRAWGARMLPTSVVLDRRHRIVARGMGAIDWDAPAIDQQLKKLIN</sequence>
<evidence type="ECO:0000259" key="2">
    <source>
        <dbReference type="PROSITE" id="PS51352"/>
    </source>
</evidence>
<evidence type="ECO:0000313" key="4">
    <source>
        <dbReference type="Proteomes" id="UP000031637"/>
    </source>
</evidence>
<dbReference type="Gene3D" id="3.40.30.10">
    <property type="entry name" value="Glutaredoxin"/>
    <property type="match status" value="1"/>
</dbReference>
<gene>
    <name evidence="3" type="ORF">SUTH_00205</name>
</gene>
<protein>
    <submittedName>
        <fullName evidence="3">Alkyl hydroperoxide reductase/ Thiol specific antioxidant/ Mal allergen</fullName>
    </submittedName>
</protein>
<dbReference type="InterPro" id="IPR000866">
    <property type="entry name" value="AhpC/TSA"/>
</dbReference>
<dbReference type="Pfam" id="PF00578">
    <property type="entry name" value="AhpC-TSA"/>
    <property type="match status" value="1"/>
</dbReference>
<dbReference type="SUPFAM" id="SSF52833">
    <property type="entry name" value="Thioredoxin-like"/>
    <property type="match status" value="1"/>
</dbReference>
<dbReference type="Proteomes" id="UP000031637">
    <property type="component" value="Chromosome"/>
</dbReference>
<dbReference type="PROSITE" id="PS00194">
    <property type="entry name" value="THIOREDOXIN_1"/>
    <property type="match status" value="1"/>
</dbReference>
<reference evidence="3 4" key="1">
    <citation type="journal article" date="2014" name="Syst. Appl. Microbiol.">
        <title>Complete genomes of freshwater sulfur oxidizers Sulfuricella denitrificans skB26 and Sulfuritalea hydrogenivorans sk43H: genetic insights into the sulfur oxidation pathway of betaproteobacteria.</title>
        <authorList>
            <person name="Watanabe T."/>
            <person name="Kojima H."/>
            <person name="Fukui M."/>
        </authorList>
    </citation>
    <scope>NUCLEOTIDE SEQUENCE [LARGE SCALE GENOMIC DNA]</scope>
    <source>
        <strain evidence="3">DSM22779</strain>
    </source>
</reference>
<proteinExistence type="predicted"/>
<dbReference type="HOGENOM" id="CLU_042529_11_0_4"/>
<keyword evidence="1" id="KW-0676">Redox-active center</keyword>
<dbReference type="STRING" id="1223802.SUTH_00205"/>
<dbReference type="AlphaFoldDB" id="W0SE52"/>
<dbReference type="InterPro" id="IPR017937">
    <property type="entry name" value="Thioredoxin_CS"/>
</dbReference>